<name>A0ABR2YRQ5_9CHLO</name>
<comment type="subcellular location">
    <subcellularLocation>
        <location evidence="1">Nucleus</location>
    </subcellularLocation>
</comment>
<reference evidence="6 7" key="1">
    <citation type="journal article" date="2024" name="Nat. Commun.">
        <title>Phylogenomics reveals the evolutionary origins of lichenization in chlorophyte algae.</title>
        <authorList>
            <person name="Puginier C."/>
            <person name="Libourel C."/>
            <person name="Otte J."/>
            <person name="Skaloud P."/>
            <person name="Haon M."/>
            <person name="Grisel S."/>
            <person name="Petersen M."/>
            <person name="Berrin J.G."/>
            <person name="Delaux P.M."/>
            <person name="Dal Grande F."/>
            <person name="Keller J."/>
        </authorList>
    </citation>
    <scope>NUCLEOTIDE SEQUENCE [LARGE SCALE GENOMIC DNA]</scope>
    <source>
        <strain evidence="6 7">SAG 216-7</strain>
    </source>
</reference>
<evidence type="ECO:0000256" key="2">
    <source>
        <dbReference type="ARBA" id="ARBA00008018"/>
    </source>
</evidence>
<dbReference type="Proteomes" id="UP001491310">
    <property type="component" value="Unassembled WGS sequence"/>
</dbReference>
<evidence type="ECO:0000256" key="3">
    <source>
        <dbReference type="ARBA" id="ARBA00023242"/>
    </source>
</evidence>
<dbReference type="InterPro" id="IPR002775">
    <property type="entry name" value="DNA/RNA-bd_Alba-like"/>
</dbReference>
<comment type="similarity">
    <text evidence="2">Belongs to the histone-like Alba family.</text>
</comment>
<dbReference type="EMBL" id="JALJOT010000006">
    <property type="protein sequence ID" value="KAK9909582.1"/>
    <property type="molecule type" value="Genomic_DNA"/>
</dbReference>
<organism evidence="6 7">
    <name type="scientific">Coccomyxa subellipsoidea</name>
    <dbReference type="NCBI Taxonomy" id="248742"/>
    <lineage>
        <taxon>Eukaryota</taxon>
        <taxon>Viridiplantae</taxon>
        <taxon>Chlorophyta</taxon>
        <taxon>core chlorophytes</taxon>
        <taxon>Trebouxiophyceae</taxon>
        <taxon>Trebouxiophyceae incertae sedis</taxon>
        <taxon>Coccomyxaceae</taxon>
        <taxon>Coccomyxa</taxon>
    </lineage>
</organism>
<keyword evidence="3" id="KW-0539">Nucleus</keyword>
<feature type="domain" description="DNA/RNA-binding protein Alba-like" evidence="5">
    <location>
        <begin position="20"/>
        <end position="82"/>
    </location>
</feature>
<dbReference type="InterPro" id="IPR051958">
    <property type="entry name" value="Alba-like_NAB"/>
</dbReference>
<accession>A0ABR2YRQ5</accession>
<dbReference type="Pfam" id="PF01918">
    <property type="entry name" value="Alba"/>
    <property type="match status" value="1"/>
</dbReference>
<gene>
    <name evidence="6" type="ORF">WJX75_004429</name>
</gene>
<dbReference type="SUPFAM" id="SSF82704">
    <property type="entry name" value="AlbA-like"/>
    <property type="match status" value="1"/>
</dbReference>
<dbReference type="InterPro" id="IPR036882">
    <property type="entry name" value="Alba-like_dom_sf"/>
</dbReference>
<comment type="caution">
    <text evidence="6">The sequence shown here is derived from an EMBL/GenBank/DDBJ whole genome shotgun (WGS) entry which is preliminary data.</text>
</comment>
<evidence type="ECO:0000259" key="5">
    <source>
        <dbReference type="Pfam" id="PF01918"/>
    </source>
</evidence>
<evidence type="ECO:0000313" key="7">
    <source>
        <dbReference type="Proteomes" id="UP001491310"/>
    </source>
</evidence>
<dbReference type="PANTHER" id="PTHR13516">
    <property type="entry name" value="RIBONUCLEASE P SUBUNIT P25"/>
    <property type="match status" value="1"/>
</dbReference>
<keyword evidence="7" id="KW-1185">Reference proteome</keyword>
<proteinExistence type="inferred from homology"/>
<evidence type="ECO:0000256" key="4">
    <source>
        <dbReference type="SAM" id="MobiDB-lite"/>
    </source>
</evidence>
<feature type="region of interest" description="Disordered" evidence="4">
    <location>
        <begin position="136"/>
        <end position="199"/>
    </location>
</feature>
<evidence type="ECO:0000256" key="1">
    <source>
        <dbReference type="ARBA" id="ARBA00004123"/>
    </source>
</evidence>
<protein>
    <recommendedName>
        <fullName evidence="5">DNA/RNA-binding protein Alba-like domain-containing protein</fullName>
    </recommendedName>
</protein>
<feature type="compositionally biased region" description="Gly residues" evidence="4">
    <location>
        <begin position="165"/>
        <end position="193"/>
    </location>
</feature>
<dbReference type="PANTHER" id="PTHR13516:SF4">
    <property type="entry name" value="FI09323P"/>
    <property type="match status" value="1"/>
</dbReference>
<sequence length="199" mass="21342">MDRYVRVEQRKTEQPTIQENEVRIMAAGKMRNYISYATTLLTDKGHDAVVLKAMGRAINKTVTIAEIIKRRIMGLHQNTAIGSVDITDTWEPLEEGLNRLETTRHVSVITITLSTALLDVTTVGYQAPIENELVKPLQEMAGPSRARNPGRGEGPPGEGYAVHPGGEGGYRGGGGGGGRGRGRGGGRFGGRGRGPPQQG</sequence>
<dbReference type="Gene3D" id="3.30.110.20">
    <property type="entry name" value="Alba-like domain"/>
    <property type="match status" value="1"/>
</dbReference>
<evidence type="ECO:0000313" key="6">
    <source>
        <dbReference type="EMBL" id="KAK9909582.1"/>
    </source>
</evidence>